<dbReference type="OrthoDB" id="1427655at2"/>
<dbReference type="EMBL" id="QKXH01000005">
    <property type="protein sequence ID" value="PZX93637.1"/>
    <property type="molecule type" value="Genomic_DNA"/>
</dbReference>
<organism evidence="1 2">
    <name type="scientific">Flavobacterium aquariorum</name>
    <dbReference type="NCBI Taxonomy" id="2217670"/>
    <lineage>
        <taxon>Bacteria</taxon>
        <taxon>Pseudomonadati</taxon>
        <taxon>Bacteroidota</taxon>
        <taxon>Flavobacteriia</taxon>
        <taxon>Flavobacteriales</taxon>
        <taxon>Flavobacteriaceae</taxon>
        <taxon>Flavobacterium</taxon>
    </lineage>
</organism>
<dbReference type="SUPFAM" id="SSF49464">
    <property type="entry name" value="Carboxypeptidase regulatory domain-like"/>
    <property type="match status" value="1"/>
</dbReference>
<accession>A0A2W7UEM3</accession>
<name>A0A2W7UEM3_9FLAO</name>
<evidence type="ECO:0000313" key="2">
    <source>
        <dbReference type="Proteomes" id="UP000249177"/>
    </source>
</evidence>
<dbReference type="AlphaFoldDB" id="A0A2W7UEM3"/>
<comment type="caution">
    <text evidence="1">The sequence shown here is derived from an EMBL/GenBank/DDBJ whole genome shotgun (WGS) entry which is preliminary data.</text>
</comment>
<gene>
    <name evidence="1" type="ORF">DOS84_09510</name>
</gene>
<dbReference type="InterPro" id="IPR008969">
    <property type="entry name" value="CarboxyPept-like_regulatory"/>
</dbReference>
<proteinExistence type="predicted"/>
<evidence type="ECO:0008006" key="3">
    <source>
        <dbReference type="Google" id="ProtNLM"/>
    </source>
</evidence>
<dbReference type="Proteomes" id="UP000249177">
    <property type="component" value="Unassembled WGS sequence"/>
</dbReference>
<reference evidence="1 2" key="1">
    <citation type="submission" date="2018-06" db="EMBL/GenBank/DDBJ databases">
        <title>Flavobacterium sp IMCC34762, genome.</title>
        <authorList>
            <person name="Joung Y."/>
            <person name="Cho J."/>
            <person name="Song J."/>
        </authorList>
    </citation>
    <scope>NUCLEOTIDE SEQUENCE [LARGE SCALE GENOMIC DNA]</scope>
    <source>
        <strain evidence="1 2">IMCC34762</strain>
    </source>
</reference>
<dbReference type="Pfam" id="PF13715">
    <property type="entry name" value="CarbopepD_reg_2"/>
    <property type="match status" value="1"/>
</dbReference>
<sequence>MRVKNNFTFLFIFFFIVQFAIAQVGVEKWIKGQVSSNGVPLEAINITNASTKIMVVSDQYGAFSILVKVGDILNFSAVNYEELRKYIKIQEFKMGNIVVDLTPKSIELNEVIINEHSEISAENLGIIPRDQVKLTSQERKLQTAGDFKPIHLLGLFGGMLAVDPILNAINGRTAMLKKAVTVEKKEFLMAKMEGLFEEKYYIETLKIPEEYIKGFQYYCIEDQDFVRSLKDKNKTMSMFLIVGLASSFNKNRQSAVENH</sequence>
<evidence type="ECO:0000313" key="1">
    <source>
        <dbReference type="EMBL" id="PZX93637.1"/>
    </source>
</evidence>
<protein>
    <recommendedName>
        <fullName evidence="3">Carboxypeptidase-like regulatory domain-containing protein</fullName>
    </recommendedName>
</protein>
<keyword evidence="2" id="KW-1185">Reference proteome</keyword>